<evidence type="ECO:0000259" key="4">
    <source>
        <dbReference type="PROSITE" id="PS50405"/>
    </source>
</evidence>
<dbReference type="InterPro" id="IPR010987">
    <property type="entry name" value="Glutathione-S-Trfase_C-like"/>
</dbReference>
<dbReference type="OrthoDB" id="9797500at2"/>
<dbReference type="AlphaFoldDB" id="A0A6L8VF94"/>
<dbReference type="InterPro" id="IPR004046">
    <property type="entry name" value="GST_C"/>
</dbReference>
<sequence>MIRLTGYRYSIYTRIARLALIEKGVAHDLAEADPFADPPPAALLALNPFGRVPVLQHDGFTLYETAAILRYVDAAFPGPALVPADPRAAARMAQVIGIADAHGYWPLVRQVYAHLVFRPFEGLAPDPAEVAAGLATAGPVLDALEAIAAEALQLAGGPLSLADLHLAPMIAAFASAPEGAALLAARPVLALWWQQMAHRPSMIATRTGR</sequence>
<organism evidence="5 6">
    <name type="scientific">Frigidibacter albus</name>
    <dbReference type="NCBI Taxonomy" id="1465486"/>
    <lineage>
        <taxon>Bacteria</taxon>
        <taxon>Pseudomonadati</taxon>
        <taxon>Pseudomonadota</taxon>
        <taxon>Alphaproteobacteria</taxon>
        <taxon>Rhodobacterales</taxon>
        <taxon>Paracoccaceae</taxon>
        <taxon>Frigidibacter</taxon>
    </lineage>
</organism>
<dbReference type="Gene3D" id="1.20.1050.10">
    <property type="match status" value="1"/>
</dbReference>
<dbReference type="PROSITE" id="PS50404">
    <property type="entry name" value="GST_NTER"/>
    <property type="match status" value="1"/>
</dbReference>
<dbReference type="Proteomes" id="UP000477083">
    <property type="component" value="Unassembled WGS sequence"/>
</dbReference>
<feature type="domain" description="GST N-terminal" evidence="3">
    <location>
        <begin position="1"/>
        <end position="80"/>
    </location>
</feature>
<evidence type="ECO:0000259" key="3">
    <source>
        <dbReference type="PROSITE" id="PS50404"/>
    </source>
</evidence>
<gene>
    <name evidence="5" type="ORF">GS660_02210</name>
</gene>
<dbReference type="PANTHER" id="PTHR43900:SF3">
    <property type="entry name" value="GLUTATHIONE S-TRANSFERASE RHO"/>
    <property type="match status" value="1"/>
</dbReference>
<dbReference type="InterPro" id="IPR040079">
    <property type="entry name" value="Glutathione_S-Trfase"/>
</dbReference>
<dbReference type="GO" id="GO:0043295">
    <property type="term" value="F:glutathione binding"/>
    <property type="evidence" value="ECO:0007669"/>
    <property type="project" value="TreeGrafter"/>
</dbReference>
<keyword evidence="2 5" id="KW-0808">Transferase</keyword>
<reference evidence="5 6" key="1">
    <citation type="submission" date="2020-01" db="EMBL/GenBank/DDBJ databases">
        <title>Frigidibacter albus SP32T (=CGMCC 1.13995T).</title>
        <authorList>
            <person name="Liao X."/>
        </authorList>
    </citation>
    <scope>NUCLEOTIDE SEQUENCE [LARGE SCALE GENOMIC DNA]</scope>
    <source>
        <strain evidence="5 6">SP32</strain>
    </source>
</reference>
<evidence type="ECO:0000313" key="6">
    <source>
        <dbReference type="Proteomes" id="UP000477083"/>
    </source>
</evidence>
<dbReference type="SFLD" id="SFLDG00358">
    <property type="entry name" value="Main_(cytGST)"/>
    <property type="match status" value="1"/>
</dbReference>
<dbReference type="PANTHER" id="PTHR43900">
    <property type="entry name" value="GLUTATHIONE S-TRANSFERASE RHO"/>
    <property type="match status" value="1"/>
</dbReference>
<dbReference type="SUPFAM" id="SSF52833">
    <property type="entry name" value="Thioredoxin-like"/>
    <property type="match status" value="1"/>
</dbReference>
<dbReference type="InterPro" id="IPR036249">
    <property type="entry name" value="Thioredoxin-like_sf"/>
</dbReference>
<dbReference type="EMBL" id="WWNR01000001">
    <property type="protein sequence ID" value="MZQ87910.1"/>
    <property type="molecule type" value="Genomic_DNA"/>
</dbReference>
<name>A0A6L8VF94_9RHOB</name>
<feature type="domain" description="GST C-terminal" evidence="4">
    <location>
        <begin position="85"/>
        <end position="209"/>
    </location>
</feature>
<dbReference type="InterPro" id="IPR004045">
    <property type="entry name" value="Glutathione_S-Trfase_N"/>
</dbReference>
<protein>
    <recommendedName>
        <fullName evidence="1">glutathione transferase</fullName>
        <ecNumber evidence="1">2.5.1.18</ecNumber>
    </recommendedName>
</protein>
<dbReference type="Gene3D" id="3.40.30.10">
    <property type="entry name" value="Glutaredoxin"/>
    <property type="match status" value="1"/>
</dbReference>
<dbReference type="SUPFAM" id="SSF47616">
    <property type="entry name" value="GST C-terminal domain-like"/>
    <property type="match status" value="1"/>
</dbReference>
<dbReference type="RefSeq" id="WP_161342940.1">
    <property type="nucleotide sequence ID" value="NZ_BMGW01000001.1"/>
</dbReference>
<comment type="caution">
    <text evidence="5">The sequence shown here is derived from an EMBL/GenBank/DDBJ whole genome shotgun (WGS) entry which is preliminary data.</text>
</comment>
<dbReference type="InterPro" id="IPR036282">
    <property type="entry name" value="Glutathione-S-Trfase_C_sf"/>
</dbReference>
<proteinExistence type="predicted"/>
<keyword evidence="6" id="KW-1185">Reference proteome</keyword>
<dbReference type="EC" id="2.5.1.18" evidence="1"/>
<evidence type="ECO:0000313" key="5">
    <source>
        <dbReference type="EMBL" id="MZQ87910.1"/>
    </source>
</evidence>
<dbReference type="GO" id="GO:0004364">
    <property type="term" value="F:glutathione transferase activity"/>
    <property type="evidence" value="ECO:0007669"/>
    <property type="project" value="UniProtKB-EC"/>
</dbReference>
<evidence type="ECO:0000256" key="2">
    <source>
        <dbReference type="ARBA" id="ARBA00022679"/>
    </source>
</evidence>
<dbReference type="Pfam" id="PF00043">
    <property type="entry name" value="GST_C"/>
    <property type="match status" value="1"/>
</dbReference>
<dbReference type="Pfam" id="PF13417">
    <property type="entry name" value="GST_N_3"/>
    <property type="match status" value="1"/>
</dbReference>
<dbReference type="SFLD" id="SFLDS00019">
    <property type="entry name" value="Glutathione_Transferase_(cytos"/>
    <property type="match status" value="1"/>
</dbReference>
<dbReference type="GO" id="GO:0005737">
    <property type="term" value="C:cytoplasm"/>
    <property type="evidence" value="ECO:0007669"/>
    <property type="project" value="TreeGrafter"/>
</dbReference>
<evidence type="ECO:0000256" key="1">
    <source>
        <dbReference type="ARBA" id="ARBA00012452"/>
    </source>
</evidence>
<dbReference type="PROSITE" id="PS50405">
    <property type="entry name" value="GST_CTER"/>
    <property type="match status" value="1"/>
</dbReference>
<accession>A0A6L8VF94</accession>